<keyword evidence="4" id="KW-1185">Reference proteome</keyword>
<evidence type="ECO:0000256" key="1">
    <source>
        <dbReference type="ARBA" id="ARBA00006643"/>
    </source>
</evidence>
<comment type="caution">
    <text evidence="3">The sequence shown here is derived from an EMBL/GenBank/DDBJ whole genome shotgun (WGS) entry which is preliminary data.</text>
</comment>
<evidence type="ECO:0000313" key="3">
    <source>
        <dbReference type="EMBL" id="CAA7047923.1"/>
    </source>
</evidence>
<proteinExistence type="inferred from homology"/>
<comment type="similarity">
    <text evidence="1">Belongs to the PPR family. PCMP-H subfamily.</text>
</comment>
<dbReference type="AlphaFoldDB" id="A0A6D2K1B9"/>
<dbReference type="OrthoDB" id="1850776at2759"/>
<evidence type="ECO:0000313" key="4">
    <source>
        <dbReference type="Proteomes" id="UP000467841"/>
    </source>
</evidence>
<dbReference type="GO" id="GO:0008270">
    <property type="term" value="F:zinc ion binding"/>
    <property type="evidence" value="ECO:0007669"/>
    <property type="project" value="InterPro"/>
</dbReference>
<feature type="domain" description="DYW" evidence="2">
    <location>
        <begin position="73"/>
        <end position="117"/>
    </location>
</feature>
<accession>A0A6D2K1B9</accession>
<dbReference type="Proteomes" id="UP000467841">
    <property type="component" value="Unassembled WGS sequence"/>
</dbReference>
<dbReference type="EMBL" id="CACVBM020001384">
    <property type="protein sequence ID" value="CAA7047923.1"/>
    <property type="molecule type" value="Genomic_DNA"/>
</dbReference>
<gene>
    <name evidence="3" type="ORF">MERR_LOCUS35158</name>
</gene>
<organism evidence="3 4">
    <name type="scientific">Microthlaspi erraticum</name>
    <dbReference type="NCBI Taxonomy" id="1685480"/>
    <lineage>
        <taxon>Eukaryota</taxon>
        <taxon>Viridiplantae</taxon>
        <taxon>Streptophyta</taxon>
        <taxon>Embryophyta</taxon>
        <taxon>Tracheophyta</taxon>
        <taxon>Spermatophyta</taxon>
        <taxon>Magnoliopsida</taxon>
        <taxon>eudicotyledons</taxon>
        <taxon>Gunneridae</taxon>
        <taxon>Pentapetalae</taxon>
        <taxon>rosids</taxon>
        <taxon>malvids</taxon>
        <taxon>Brassicales</taxon>
        <taxon>Brassicaceae</taxon>
        <taxon>Coluteocarpeae</taxon>
        <taxon>Microthlaspi</taxon>
    </lineage>
</organism>
<evidence type="ECO:0000259" key="2">
    <source>
        <dbReference type="Pfam" id="PF14432"/>
    </source>
</evidence>
<reference evidence="3" key="1">
    <citation type="submission" date="2020-01" db="EMBL/GenBank/DDBJ databases">
        <authorList>
            <person name="Mishra B."/>
        </authorList>
    </citation>
    <scope>NUCLEOTIDE SEQUENCE [LARGE SCALE GENOMIC DNA]</scope>
</reference>
<dbReference type="Pfam" id="PF14432">
    <property type="entry name" value="DYW_deaminase"/>
    <property type="match status" value="1"/>
</dbReference>
<sequence>MKFGSKVIEVRFIGDGETPQMVDLGSNGNSLPGKPVWEVAVQTGDSGDIQTRMKEREHRGSSSSSVITTSLSVFVDVDEEAKEEMVSLHCERLALAFGLIRLPEGSTIRIMNNLRMWRLSRSFQADE</sequence>
<dbReference type="InterPro" id="IPR032867">
    <property type="entry name" value="DYW_dom"/>
</dbReference>
<protein>
    <recommendedName>
        <fullName evidence="2">DYW domain-containing protein</fullName>
    </recommendedName>
</protein>
<name>A0A6D2K1B9_9BRAS</name>